<dbReference type="EMBL" id="LCKO01000004">
    <property type="protein sequence ID" value="KKU00533.1"/>
    <property type="molecule type" value="Genomic_DNA"/>
</dbReference>
<keyword evidence="5" id="KW-0030">Aminoacyl-tRNA synthetase</keyword>
<dbReference type="GO" id="GO:0000049">
    <property type="term" value="F:tRNA binding"/>
    <property type="evidence" value="ECO:0007669"/>
    <property type="project" value="TreeGrafter"/>
</dbReference>
<evidence type="ECO:0000313" key="5">
    <source>
        <dbReference type="EMBL" id="KKU00533.1"/>
    </source>
</evidence>
<dbReference type="PANTHER" id="PTHR42918:SF15">
    <property type="entry name" value="LYSINE--TRNA LIGASE, CHLOROPLASTIC_MITOCHONDRIAL"/>
    <property type="match status" value="1"/>
</dbReference>
<dbReference type="InterPro" id="IPR004364">
    <property type="entry name" value="Aa-tRNA-synt_II"/>
</dbReference>
<dbReference type="GO" id="GO:0005524">
    <property type="term" value="F:ATP binding"/>
    <property type="evidence" value="ECO:0007669"/>
    <property type="project" value="UniProtKB-KW"/>
</dbReference>
<sequence>MKPSASGIWISTRKFLKDKGFIEVETPVLESVTGGADARPFVTHMNAIDQGFFLRISTELFQKRLIGAGFEKIYTIGPNFRNEGMDDEHLPEYYQCEWYWAYADYRDNMELVKDLFRYIAKEVYGKTKFVSRGMEYDLADEWKEIDYVEIIKEKLGIDIFKSTDKEMLEVIKKNGVVLTGTINRSRLIDNCWKIIRKKIAGPAYLVNEPKFMSPLAKSKPENPELTERFHVIIAGSELGNGYTELNDPEDQKARFEEQQAQREAGDEEAQMLDADFVEMLEYGMPPTSGWGHSERLFWFMEDISGREGVLFPPLRVKRDPPMVVKLADEVDEIVSDFRKTGKYNEGFLKDLEEGLEKNKVTKER</sequence>
<reference evidence="5 6" key="1">
    <citation type="journal article" date="2015" name="Nature">
        <title>rRNA introns, odd ribosomes, and small enigmatic genomes across a large radiation of phyla.</title>
        <authorList>
            <person name="Brown C.T."/>
            <person name="Hug L.A."/>
            <person name="Thomas B.C."/>
            <person name="Sharon I."/>
            <person name="Castelle C.J."/>
            <person name="Singh A."/>
            <person name="Wilkins M.J."/>
            <person name="Williams K.H."/>
            <person name="Banfield J.F."/>
        </authorList>
    </citation>
    <scope>NUCLEOTIDE SEQUENCE [LARGE SCALE GENOMIC DNA]</scope>
</reference>
<name>A0A837IQ22_9BACT</name>
<dbReference type="InterPro" id="IPR006195">
    <property type="entry name" value="aa-tRNA-synth_II"/>
</dbReference>
<keyword evidence="1" id="KW-0436">Ligase</keyword>
<keyword evidence="3" id="KW-0067">ATP-binding</keyword>
<dbReference type="InterPro" id="IPR018149">
    <property type="entry name" value="Lys-tRNA-synth_II_C"/>
</dbReference>
<evidence type="ECO:0000256" key="1">
    <source>
        <dbReference type="ARBA" id="ARBA00022598"/>
    </source>
</evidence>
<protein>
    <submittedName>
        <fullName evidence="5">Lysyl-tRNA synthetase</fullName>
    </submittedName>
</protein>
<feature type="domain" description="Aminoacyl-transfer RNA synthetases class-II family profile" evidence="4">
    <location>
        <begin position="13"/>
        <end position="312"/>
    </location>
</feature>
<gene>
    <name evidence="5" type="ORF">UX01_C0004G0100</name>
</gene>
<comment type="caution">
    <text evidence="5">The sequence shown here is derived from an EMBL/GenBank/DDBJ whole genome shotgun (WGS) entry which is preliminary data.</text>
</comment>
<dbReference type="PROSITE" id="PS50862">
    <property type="entry name" value="AA_TRNA_LIGASE_II"/>
    <property type="match status" value="1"/>
</dbReference>
<dbReference type="GO" id="GO:0006430">
    <property type="term" value="P:lysyl-tRNA aminoacylation"/>
    <property type="evidence" value="ECO:0007669"/>
    <property type="project" value="InterPro"/>
</dbReference>
<dbReference type="PANTHER" id="PTHR42918">
    <property type="entry name" value="LYSYL-TRNA SYNTHETASE"/>
    <property type="match status" value="1"/>
</dbReference>
<dbReference type="InterPro" id="IPR045864">
    <property type="entry name" value="aa-tRNA-synth_II/BPL/LPL"/>
</dbReference>
<dbReference type="PRINTS" id="PR00982">
    <property type="entry name" value="TRNASYNTHLYS"/>
</dbReference>
<evidence type="ECO:0000256" key="2">
    <source>
        <dbReference type="ARBA" id="ARBA00022741"/>
    </source>
</evidence>
<organism evidence="5 6">
    <name type="scientific">Candidatus Collierbacteria bacterium GW2011_GWB2_45_17</name>
    <dbReference type="NCBI Taxonomy" id="1618388"/>
    <lineage>
        <taxon>Bacteria</taxon>
        <taxon>Candidatus Collieribacteriota</taxon>
    </lineage>
</organism>
<keyword evidence="2" id="KW-0547">Nucleotide-binding</keyword>
<dbReference type="SUPFAM" id="SSF55681">
    <property type="entry name" value="Class II aaRS and biotin synthetases"/>
    <property type="match status" value="1"/>
</dbReference>
<dbReference type="GO" id="GO:0005829">
    <property type="term" value="C:cytosol"/>
    <property type="evidence" value="ECO:0007669"/>
    <property type="project" value="TreeGrafter"/>
</dbReference>
<evidence type="ECO:0000313" key="6">
    <source>
        <dbReference type="Proteomes" id="UP000034078"/>
    </source>
</evidence>
<evidence type="ECO:0000259" key="4">
    <source>
        <dbReference type="PROSITE" id="PS50862"/>
    </source>
</evidence>
<evidence type="ECO:0000256" key="3">
    <source>
        <dbReference type="ARBA" id="ARBA00022840"/>
    </source>
</evidence>
<dbReference type="Gene3D" id="3.30.930.10">
    <property type="entry name" value="Bira Bifunctional Protein, Domain 2"/>
    <property type="match status" value="1"/>
</dbReference>
<proteinExistence type="predicted"/>
<dbReference type="Proteomes" id="UP000034078">
    <property type="component" value="Unassembled WGS sequence"/>
</dbReference>
<dbReference type="AlphaFoldDB" id="A0A837IQ22"/>
<dbReference type="GO" id="GO:0004824">
    <property type="term" value="F:lysine-tRNA ligase activity"/>
    <property type="evidence" value="ECO:0007669"/>
    <property type="project" value="InterPro"/>
</dbReference>
<accession>A0A837IQ22</accession>
<dbReference type="Pfam" id="PF00152">
    <property type="entry name" value="tRNA-synt_2"/>
    <property type="match status" value="1"/>
</dbReference>